<proteinExistence type="predicted"/>
<keyword evidence="3" id="KW-1185">Reference proteome</keyword>
<organism evidence="2 3">
    <name type="scientific">Polyrhizophydium stewartii</name>
    <dbReference type="NCBI Taxonomy" id="2732419"/>
    <lineage>
        <taxon>Eukaryota</taxon>
        <taxon>Fungi</taxon>
        <taxon>Fungi incertae sedis</taxon>
        <taxon>Chytridiomycota</taxon>
        <taxon>Chytridiomycota incertae sedis</taxon>
        <taxon>Chytridiomycetes</taxon>
        <taxon>Rhizophydiales</taxon>
        <taxon>Rhizophydiales incertae sedis</taxon>
        <taxon>Polyrhizophydium</taxon>
    </lineage>
</organism>
<accession>A0ABR4NKI9</accession>
<dbReference type="Proteomes" id="UP001527925">
    <property type="component" value="Unassembled WGS sequence"/>
</dbReference>
<sequence>MPAIEDPEWRQPQNPPLPRDLSTFLMPLPADSFISMVNASGDMPKVFTGAFHVPGAATLDPKTPPRMPAAVLSCAGASSATPGSPATVLTSQLIKPSLPPDSSAASFLTPTASVIGHVSVAPVSPQSALVPGLSSSPPTAVEMVPSMTETTTSLDMPAQVPSATTAVAETPHVEVSQAQTRVPLQHPAISRAQSYDDVAKIVSLGRSPSVRFQAFLDQTIFAEFDNPYDRMLADSATLNTALNLNDGSGEAGVPSMP</sequence>
<dbReference type="EMBL" id="JADGIZ020000001">
    <property type="protein sequence ID" value="KAL2920030.1"/>
    <property type="molecule type" value="Genomic_DNA"/>
</dbReference>
<name>A0ABR4NKI9_9FUNG</name>
<protein>
    <submittedName>
        <fullName evidence="2">Uncharacterized protein</fullName>
    </submittedName>
</protein>
<reference evidence="2 3" key="1">
    <citation type="submission" date="2023-09" db="EMBL/GenBank/DDBJ databases">
        <title>Pangenome analysis of Batrachochytrium dendrobatidis and related Chytrids.</title>
        <authorList>
            <person name="Yacoub M.N."/>
            <person name="Stajich J.E."/>
            <person name="James T.Y."/>
        </authorList>
    </citation>
    <scope>NUCLEOTIDE SEQUENCE [LARGE SCALE GENOMIC DNA]</scope>
    <source>
        <strain evidence="2 3">JEL0888</strain>
    </source>
</reference>
<feature type="region of interest" description="Disordered" evidence="1">
    <location>
        <begin position="1"/>
        <end position="20"/>
    </location>
</feature>
<evidence type="ECO:0000256" key="1">
    <source>
        <dbReference type="SAM" id="MobiDB-lite"/>
    </source>
</evidence>
<comment type="caution">
    <text evidence="2">The sequence shown here is derived from an EMBL/GenBank/DDBJ whole genome shotgun (WGS) entry which is preliminary data.</text>
</comment>
<gene>
    <name evidence="2" type="ORF">HK105_200096</name>
</gene>
<evidence type="ECO:0000313" key="3">
    <source>
        <dbReference type="Proteomes" id="UP001527925"/>
    </source>
</evidence>
<evidence type="ECO:0000313" key="2">
    <source>
        <dbReference type="EMBL" id="KAL2920030.1"/>
    </source>
</evidence>